<feature type="non-terminal residue" evidence="1">
    <location>
        <position position="54"/>
    </location>
</feature>
<gene>
    <name evidence="1" type="ORF">PCOR1329_LOCUS51603</name>
</gene>
<accession>A0ABN9UVW3</accession>
<protein>
    <submittedName>
        <fullName evidence="1">Uncharacterized protein</fullName>
    </submittedName>
</protein>
<dbReference type="Proteomes" id="UP001189429">
    <property type="component" value="Unassembled WGS sequence"/>
</dbReference>
<sequence>RRLALHRGRQFPASVRRGGLPGVAREAADAVAVDGAVGDLPRHRGVRLPRSKRQ</sequence>
<name>A0ABN9UVW3_9DINO</name>
<reference evidence="1" key="1">
    <citation type="submission" date="2023-10" db="EMBL/GenBank/DDBJ databases">
        <authorList>
            <person name="Chen Y."/>
            <person name="Shah S."/>
            <person name="Dougan E. K."/>
            <person name="Thang M."/>
            <person name="Chan C."/>
        </authorList>
    </citation>
    <scope>NUCLEOTIDE SEQUENCE [LARGE SCALE GENOMIC DNA]</scope>
</reference>
<evidence type="ECO:0000313" key="1">
    <source>
        <dbReference type="EMBL" id="CAK0863475.1"/>
    </source>
</evidence>
<comment type="caution">
    <text evidence="1">The sequence shown here is derived from an EMBL/GenBank/DDBJ whole genome shotgun (WGS) entry which is preliminary data.</text>
</comment>
<organism evidence="1 2">
    <name type="scientific">Prorocentrum cordatum</name>
    <dbReference type="NCBI Taxonomy" id="2364126"/>
    <lineage>
        <taxon>Eukaryota</taxon>
        <taxon>Sar</taxon>
        <taxon>Alveolata</taxon>
        <taxon>Dinophyceae</taxon>
        <taxon>Prorocentrales</taxon>
        <taxon>Prorocentraceae</taxon>
        <taxon>Prorocentrum</taxon>
    </lineage>
</organism>
<feature type="non-terminal residue" evidence="1">
    <location>
        <position position="1"/>
    </location>
</feature>
<proteinExistence type="predicted"/>
<dbReference type="EMBL" id="CAUYUJ010016264">
    <property type="protein sequence ID" value="CAK0863475.1"/>
    <property type="molecule type" value="Genomic_DNA"/>
</dbReference>
<evidence type="ECO:0000313" key="2">
    <source>
        <dbReference type="Proteomes" id="UP001189429"/>
    </source>
</evidence>
<keyword evidence="2" id="KW-1185">Reference proteome</keyword>